<gene>
    <name evidence="2" type="ORF">F5147DRAFT_766341</name>
</gene>
<dbReference type="EMBL" id="JABBWM010000001">
    <property type="protein sequence ID" value="KAG2120424.1"/>
    <property type="molecule type" value="Genomic_DNA"/>
</dbReference>
<evidence type="ECO:0000313" key="3">
    <source>
        <dbReference type="Proteomes" id="UP000823399"/>
    </source>
</evidence>
<proteinExistence type="predicted"/>
<sequence>MGTSFTRSVRDRSITPDPSGSRHLSVGEPGNISRPQSSRSTHGNEGIEIPSLGIQPPSSPTSSLDEPISIGVRRRRDNEPSDHGDPTKLTPQRMKHLKMHAKKGCDEHEVPHEEVMTFIDSGSIFYMLVDLKITLVKLCQGNKATRMQELKDALESKDFENGLYNCLFACMSSPNLTAYVTDTQCHIMDFIVKNRDVFKIPPGLLDDVELRAQLGKVVTKLLTNICSAIKTALTTSIVKRTSVADVTRSLARSGSGMEVDSTHWNRISLLRRLLRIFLIGDLRDKVTCELNIDVEQLERELFDADFDNAPRTDVNPSQVPTGTQVNGSHAPSAGRDQNDPDMTYGPLTDQSGVQQDDLDTNGEDNESNMSGSANGVVLLDDPLDSRFGLVEGMPMRYNSTIKFWNFVDHSLLMMRKMAIESSPIVTEQEKELQKLFIEIFQADLAEFPGSKKVSKLISKTNPRWQTTIQSGLIW</sequence>
<feature type="region of interest" description="Disordered" evidence="1">
    <location>
        <begin position="1"/>
        <end position="92"/>
    </location>
</feature>
<feature type="compositionally biased region" description="Basic and acidic residues" evidence="1">
    <location>
        <begin position="76"/>
        <end position="86"/>
    </location>
</feature>
<dbReference type="AlphaFoldDB" id="A0A9P7K0P8"/>
<dbReference type="Proteomes" id="UP000823399">
    <property type="component" value="Unassembled WGS sequence"/>
</dbReference>
<protein>
    <submittedName>
        <fullName evidence="2">Uncharacterized protein</fullName>
    </submittedName>
</protein>
<organism evidence="2 3">
    <name type="scientific">Suillus discolor</name>
    <dbReference type="NCBI Taxonomy" id="1912936"/>
    <lineage>
        <taxon>Eukaryota</taxon>
        <taxon>Fungi</taxon>
        <taxon>Dikarya</taxon>
        <taxon>Basidiomycota</taxon>
        <taxon>Agaricomycotina</taxon>
        <taxon>Agaricomycetes</taxon>
        <taxon>Agaricomycetidae</taxon>
        <taxon>Boletales</taxon>
        <taxon>Suillineae</taxon>
        <taxon>Suillaceae</taxon>
        <taxon>Suillus</taxon>
    </lineage>
</organism>
<dbReference type="OrthoDB" id="2645380at2759"/>
<feature type="region of interest" description="Disordered" evidence="1">
    <location>
        <begin position="307"/>
        <end position="375"/>
    </location>
</feature>
<comment type="caution">
    <text evidence="2">The sequence shown here is derived from an EMBL/GenBank/DDBJ whole genome shotgun (WGS) entry which is preliminary data.</text>
</comment>
<name>A0A9P7K0P8_9AGAM</name>
<evidence type="ECO:0000313" key="2">
    <source>
        <dbReference type="EMBL" id="KAG2120424.1"/>
    </source>
</evidence>
<feature type="compositionally biased region" description="Polar residues" evidence="1">
    <location>
        <begin position="314"/>
        <end position="329"/>
    </location>
</feature>
<reference evidence="2" key="1">
    <citation type="journal article" date="2020" name="New Phytol.">
        <title>Comparative genomics reveals dynamic genome evolution in host specialist ectomycorrhizal fungi.</title>
        <authorList>
            <person name="Lofgren L.A."/>
            <person name="Nguyen N.H."/>
            <person name="Vilgalys R."/>
            <person name="Ruytinx J."/>
            <person name="Liao H.L."/>
            <person name="Branco S."/>
            <person name="Kuo A."/>
            <person name="LaButti K."/>
            <person name="Lipzen A."/>
            <person name="Andreopoulos W."/>
            <person name="Pangilinan J."/>
            <person name="Riley R."/>
            <person name="Hundley H."/>
            <person name="Na H."/>
            <person name="Barry K."/>
            <person name="Grigoriev I.V."/>
            <person name="Stajich J.E."/>
            <person name="Kennedy P.G."/>
        </authorList>
    </citation>
    <scope>NUCLEOTIDE SEQUENCE</scope>
    <source>
        <strain evidence="2">FC423</strain>
    </source>
</reference>
<accession>A0A9P7K0P8</accession>
<feature type="compositionally biased region" description="Acidic residues" evidence="1">
    <location>
        <begin position="356"/>
        <end position="366"/>
    </location>
</feature>
<dbReference type="GeneID" id="64703020"/>
<evidence type="ECO:0000256" key="1">
    <source>
        <dbReference type="SAM" id="MobiDB-lite"/>
    </source>
</evidence>
<feature type="compositionally biased region" description="Polar residues" evidence="1">
    <location>
        <begin position="33"/>
        <end position="43"/>
    </location>
</feature>
<dbReference type="RefSeq" id="XP_041299800.1">
    <property type="nucleotide sequence ID" value="XM_041440761.1"/>
</dbReference>
<keyword evidence="3" id="KW-1185">Reference proteome</keyword>